<name>A0AA39WYD2_9PEZI</name>
<dbReference type="PROSITE" id="PS50297">
    <property type="entry name" value="ANK_REP_REGION"/>
    <property type="match status" value="2"/>
</dbReference>
<dbReference type="InterPro" id="IPR002110">
    <property type="entry name" value="Ankyrin_rpt"/>
</dbReference>
<feature type="repeat" description="ANK" evidence="2">
    <location>
        <begin position="1192"/>
        <end position="1214"/>
    </location>
</feature>
<dbReference type="PROSITE" id="PS50088">
    <property type="entry name" value="ANK_REPEAT"/>
    <property type="match status" value="2"/>
</dbReference>
<dbReference type="EMBL" id="JAULSU010000003">
    <property type="protein sequence ID" value="KAK0623897.1"/>
    <property type="molecule type" value="Genomic_DNA"/>
</dbReference>
<evidence type="ECO:0000256" key="4">
    <source>
        <dbReference type="SAM" id="MobiDB-lite"/>
    </source>
</evidence>
<sequence length="1576" mass="174224">MEALAAAASVAGLISLAIEIPKIIDSASTIWSAPDEAAQLARTMEALISALRKLEEFLKTDEARDIGMASDSALVIAISSCQTRILDLAKKMRSQLPPQSPSGSASTPQSKLKKAVAMLRWPLDKKECLTVISELHALQSTFEFCLVMDNCQQMSKSHKEVISQLKSQETTLSQIASSFPAQAAQVLAIAENIRTVGTCLQKAAETIDRIQVGITELQDRNKESERRKAEELHGQALKWLSPVDPSARQDELRDTRALGTCGWILEQPAFNTWVHLKASTDATRVTCWVGDPGQGKTHTMSRVVDHLQDLCSKEVGYFVSYLYLDYQGTSGYSITTLLGTLVRQLLSQFELMPDPVAEFVRIECVKNQKSAARPNDIHRTLELLQPQIKRLFICVDALDEFRDSEAFLAACHRFSSIPTSFFFIGRPSIASSVRSAFRGTDIHTIQHQNRDIEAFVSLRLESERHRHVELTPAWLADQIQVTVPQQASGMFLLASLHLTRILSHDTVHRRREALASLSPTIEGAFLQTLERIREHHHIDRAFHILAWVYLVGPIPLTKLRHMLAIEPHHTHFQHDNLPHPTTCLDCCLGLAKLDNIKRQVPGDAALVTFVHSTLRMYFDSNPEIIDGVTPSLLATCFAFLSFPLAQRPEPIQGFAEATWVRLLHACRNPTNEFLEAAWQQCVQINSMIHKHFFRGTLFKHSEEIEEPSAKLAWIPRKLKLLLEDTDALGFRQDGPREHSLFHTACLLGLSCCRAILARLADLAAQLSHAEASRFINDPDSFGASPLGWVLLPESPFYWPQGSSASLSKFDTFEHNLRMAEEVFKAFPRLDPGKPLWGPRAIRAIRSSTVARSENGSTVSYFSSMPTMFILGNSSAAPEAVRNCIAAMQVHLEFNFWSILCAGLIGTDSLWGVVSFWGSDLPPFWEPGYQARQVNGPATAVDPTSPPSDIDDEQQPKSRFAPGSLYHLADKLGVFSEWTSMGYVNTSRKNSTNALLSPEIRRINALFEPGSSVPVLTTSCLVKESEKGYHYLRTRQDTKIFPFPASLTGTRGERARCPKSALLHLAAAIDDVELGTFAVYKFGLDPNQRDSEGRTALQLALTNHSTLAAFFLIGLPNIDLNLTDSADMLPLQFSAKHRQWSLFWSILRRRSTNIDAQDREGKTALHYVVQARERMMMKALLRRRADINIQDADGNTALHLAIIMRDSRMVEILLEPRPGVGFSAGNLQTALNLAIDAGAKFIMEISRAIQTGPQPLLLEGLTPTSSDLSRRPELKVVQFLAATGTTNAYTEKDLDFMLRLVSKNGGQTGSRRNPSGVAAASLQHSNVPLWLPDPVGTVRSALAQRAENVAIYLIRSFPVDLDRMGDDGESALQLAIVYNAPKLVSLLFSNFPEAIDLARLTPDGFTAPQLAVVHMRLEMLRSFVAATTGRVAEAFQHFHEHTGATVLTLAITRRFAGAVPLLLECPYVDVNRLDRSGRAAIHHAVLQQNIAVVTQLVKCPRVDAALVSSDGRSALAYAALCAGEAMVTLLLGTGLFNILSVDTYGKTALDWARFNTSPGVSACLREASSRRVPLAIG</sequence>
<evidence type="ECO:0000256" key="2">
    <source>
        <dbReference type="PROSITE-ProRule" id="PRU00023"/>
    </source>
</evidence>
<dbReference type="InterPro" id="IPR027417">
    <property type="entry name" value="P-loop_NTPase"/>
</dbReference>
<feature type="repeat" description="ANK" evidence="2">
    <location>
        <begin position="1159"/>
        <end position="1191"/>
    </location>
</feature>
<protein>
    <recommendedName>
        <fullName evidence="5">Nephrocystin 3-like N-terminal domain-containing protein</fullName>
    </recommendedName>
</protein>
<dbReference type="Proteomes" id="UP001175000">
    <property type="component" value="Unassembled WGS sequence"/>
</dbReference>
<evidence type="ECO:0000259" key="5">
    <source>
        <dbReference type="Pfam" id="PF24883"/>
    </source>
</evidence>
<dbReference type="Gene3D" id="1.25.40.20">
    <property type="entry name" value="Ankyrin repeat-containing domain"/>
    <property type="match status" value="2"/>
</dbReference>
<evidence type="ECO:0000313" key="6">
    <source>
        <dbReference type="EMBL" id="KAK0623897.1"/>
    </source>
</evidence>
<proteinExistence type="predicted"/>
<dbReference type="Gene3D" id="3.40.50.300">
    <property type="entry name" value="P-loop containing nucleotide triphosphate hydrolases"/>
    <property type="match status" value="1"/>
</dbReference>
<keyword evidence="3" id="KW-0175">Coiled coil</keyword>
<reference evidence="6" key="1">
    <citation type="submission" date="2023-06" db="EMBL/GenBank/DDBJ databases">
        <title>Genome-scale phylogeny and comparative genomics of the fungal order Sordariales.</title>
        <authorList>
            <consortium name="Lawrence Berkeley National Laboratory"/>
            <person name="Hensen N."/>
            <person name="Bonometti L."/>
            <person name="Westerberg I."/>
            <person name="Brannstrom I.O."/>
            <person name="Guillou S."/>
            <person name="Cros-Aarteil S."/>
            <person name="Calhoun S."/>
            <person name="Haridas S."/>
            <person name="Kuo A."/>
            <person name="Mondo S."/>
            <person name="Pangilinan J."/>
            <person name="Riley R."/>
            <person name="Labutti K."/>
            <person name="Andreopoulos B."/>
            <person name="Lipzen A."/>
            <person name="Chen C."/>
            <person name="Yanf M."/>
            <person name="Daum C."/>
            <person name="Ng V."/>
            <person name="Clum A."/>
            <person name="Steindorff A."/>
            <person name="Ohm R."/>
            <person name="Martin F."/>
            <person name="Silar P."/>
            <person name="Natvig D."/>
            <person name="Lalanne C."/>
            <person name="Gautier V."/>
            <person name="Ament-Velasquez S.L."/>
            <person name="Kruys A."/>
            <person name="Hutchinson M.I."/>
            <person name="Powell A.J."/>
            <person name="Barry K."/>
            <person name="Miller A.N."/>
            <person name="Grigoriev I.V."/>
            <person name="Debuchy R."/>
            <person name="Gladieux P."/>
            <person name="Thoren M.H."/>
            <person name="Johannesson H."/>
        </authorList>
    </citation>
    <scope>NUCLEOTIDE SEQUENCE</scope>
    <source>
        <strain evidence="6">CBS 606.72</strain>
    </source>
</reference>
<evidence type="ECO:0000256" key="3">
    <source>
        <dbReference type="SAM" id="Coils"/>
    </source>
</evidence>
<feature type="region of interest" description="Disordered" evidence="4">
    <location>
        <begin position="934"/>
        <end position="955"/>
    </location>
</feature>
<dbReference type="SUPFAM" id="SSF48403">
    <property type="entry name" value="Ankyrin repeat"/>
    <property type="match status" value="2"/>
</dbReference>
<evidence type="ECO:0000313" key="7">
    <source>
        <dbReference type="Proteomes" id="UP001175000"/>
    </source>
</evidence>
<comment type="caution">
    <text evidence="6">The sequence shown here is derived from an EMBL/GenBank/DDBJ whole genome shotgun (WGS) entry which is preliminary data.</text>
</comment>
<dbReference type="Pfam" id="PF24883">
    <property type="entry name" value="NPHP3_N"/>
    <property type="match status" value="1"/>
</dbReference>
<dbReference type="SMART" id="SM00248">
    <property type="entry name" value="ANK"/>
    <property type="match status" value="8"/>
</dbReference>
<keyword evidence="7" id="KW-1185">Reference proteome</keyword>
<evidence type="ECO:0000256" key="1">
    <source>
        <dbReference type="ARBA" id="ARBA00022737"/>
    </source>
</evidence>
<dbReference type="Pfam" id="PF12796">
    <property type="entry name" value="Ank_2"/>
    <property type="match status" value="1"/>
</dbReference>
<keyword evidence="2" id="KW-0040">ANK repeat</keyword>
<dbReference type="InterPro" id="IPR036770">
    <property type="entry name" value="Ankyrin_rpt-contain_sf"/>
</dbReference>
<dbReference type="PANTHER" id="PTHR10039">
    <property type="entry name" value="AMELOGENIN"/>
    <property type="match status" value="1"/>
</dbReference>
<feature type="coiled-coil region" evidence="3">
    <location>
        <begin position="200"/>
        <end position="227"/>
    </location>
</feature>
<keyword evidence="1" id="KW-0677">Repeat</keyword>
<organism evidence="6 7">
    <name type="scientific">Immersiella caudata</name>
    <dbReference type="NCBI Taxonomy" id="314043"/>
    <lineage>
        <taxon>Eukaryota</taxon>
        <taxon>Fungi</taxon>
        <taxon>Dikarya</taxon>
        <taxon>Ascomycota</taxon>
        <taxon>Pezizomycotina</taxon>
        <taxon>Sordariomycetes</taxon>
        <taxon>Sordariomycetidae</taxon>
        <taxon>Sordariales</taxon>
        <taxon>Lasiosphaeriaceae</taxon>
        <taxon>Immersiella</taxon>
    </lineage>
</organism>
<gene>
    <name evidence="6" type="ORF">B0T14DRAFT_190945</name>
</gene>
<dbReference type="PANTHER" id="PTHR10039:SF15">
    <property type="entry name" value="NACHT DOMAIN-CONTAINING PROTEIN"/>
    <property type="match status" value="1"/>
</dbReference>
<accession>A0AA39WYD2</accession>
<feature type="domain" description="Nephrocystin 3-like N-terminal" evidence="5">
    <location>
        <begin position="259"/>
        <end position="415"/>
    </location>
</feature>
<dbReference type="InterPro" id="IPR056884">
    <property type="entry name" value="NPHP3-like_N"/>
</dbReference>